<dbReference type="InterPro" id="IPR000182">
    <property type="entry name" value="GNAT_dom"/>
</dbReference>
<reference evidence="4 5" key="1">
    <citation type="journal article" date="2019" name="mSystems">
        <title>Life at home and on the roam: Genomic adaptions reflect the dual lifestyle of an intracellular, facultative symbiont.</title>
        <authorList>
            <person name="Burgsdorf I."/>
        </authorList>
    </citation>
    <scope>NUCLEOTIDE SEQUENCE [LARGE SCALE GENOMIC DNA]</scope>
    <source>
        <strain evidence="4">277cV</strain>
    </source>
</reference>
<dbReference type="SUPFAM" id="SSF55729">
    <property type="entry name" value="Acyl-CoA N-acyltransferases (Nat)"/>
    <property type="match status" value="1"/>
</dbReference>
<gene>
    <name evidence="4" type="ORF">ERJ67_00680</name>
</gene>
<dbReference type="GO" id="GO:0016747">
    <property type="term" value="F:acyltransferase activity, transferring groups other than amino-acyl groups"/>
    <property type="evidence" value="ECO:0007669"/>
    <property type="project" value="InterPro"/>
</dbReference>
<dbReference type="CDD" id="cd04301">
    <property type="entry name" value="NAT_SF"/>
    <property type="match status" value="1"/>
</dbReference>
<feature type="domain" description="N-acetyltransferase" evidence="3">
    <location>
        <begin position="7"/>
        <end position="169"/>
    </location>
</feature>
<organism evidence="4 5">
    <name type="scientific">Aphanocapsa feldmannii 277cV</name>
    <dbReference type="NCBI Taxonomy" id="2507553"/>
    <lineage>
        <taxon>Bacteria</taxon>
        <taxon>Bacillati</taxon>
        <taxon>Cyanobacteriota</taxon>
        <taxon>Cyanophyceae</taxon>
        <taxon>Oscillatoriophycideae</taxon>
        <taxon>Chroococcales</taxon>
        <taxon>Microcystaceae</taxon>
        <taxon>Aphanocapsa</taxon>
    </lineage>
</organism>
<dbReference type="PANTHER" id="PTHR43877">
    <property type="entry name" value="AMINOALKYLPHOSPHONATE N-ACETYLTRANSFERASE-RELATED-RELATED"/>
    <property type="match status" value="1"/>
</dbReference>
<sequence>MEARKRKPYRPGSPRLATVADIEPLLELLSEALAAPRGWRRWPLRLLRMLMAAELRGAVALPARELWLLEAAPGRAPLAAAQLCWDRRRSEAWLSNLVVRREQRRRGHGRTLMVLMEHRCAALGINGLCLRVRRQAVDARCFYRVLGFEPMRGSGNGNGRLLTLTKTIRIRDGKDA</sequence>
<dbReference type="Gene3D" id="3.40.630.30">
    <property type="match status" value="1"/>
</dbReference>
<dbReference type="Pfam" id="PF13508">
    <property type="entry name" value="Acetyltransf_7"/>
    <property type="match status" value="1"/>
</dbReference>
<evidence type="ECO:0000256" key="1">
    <source>
        <dbReference type="ARBA" id="ARBA00022679"/>
    </source>
</evidence>
<keyword evidence="2" id="KW-0012">Acyltransferase</keyword>
<proteinExistence type="predicted"/>
<evidence type="ECO:0000313" key="5">
    <source>
        <dbReference type="Proteomes" id="UP000317990"/>
    </source>
</evidence>
<dbReference type="InterPro" id="IPR016181">
    <property type="entry name" value="Acyl_CoA_acyltransferase"/>
</dbReference>
<evidence type="ECO:0000256" key="2">
    <source>
        <dbReference type="ARBA" id="ARBA00023315"/>
    </source>
</evidence>
<comment type="caution">
    <text evidence="4">The sequence shown here is derived from an EMBL/GenBank/DDBJ whole genome shotgun (WGS) entry which is preliminary data.</text>
</comment>
<dbReference type="Proteomes" id="UP000317990">
    <property type="component" value="Unassembled WGS sequence"/>
</dbReference>
<name>A0A524RR17_9CHRO</name>
<dbReference type="AlphaFoldDB" id="A0A524RR17"/>
<evidence type="ECO:0000259" key="3">
    <source>
        <dbReference type="PROSITE" id="PS51186"/>
    </source>
</evidence>
<protein>
    <submittedName>
        <fullName evidence="4">GNAT family N-acetyltransferase</fullName>
    </submittedName>
</protein>
<accession>A0A524RR17</accession>
<keyword evidence="1 4" id="KW-0808">Transferase</keyword>
<dbReference type="PROSITE" id="PS51186">
    <property type="entry name" value="GNAT"/>
    <property type="match status" value="1"/>
</dbReference>
<evidence type="ECO:0000313" key="4">
    <source>
        <dbReference type="EMBL" id="TGG96636.1"/>
    </source>
</evidence>
<dbReference type="InterPro" id="IPR050832">
    <property type="entry name" value="Bact_Acetyltransf"/>
</dbReference>
<dbReference type="EMBL" id="SRMO01000006">
    <property type="protein sequence ID" value="TGG96636.1"/>
    <property type="molecule type" value="Genomic_DNA"/>
</dbReference>